<feature type="chain" id="PRO_5045948700" evidence="2">
    <location>
        <begin position="24"/>
        <end position="107"/>
    </location>
</feature>
<organism evidence="3 4">
    <name type="scientific">Platanthera guangdongensis</name>
    <dbReference type="NCBI Taxonomy" id="2320717"/>
    <lineage>
        <taxon>Eukaryota</taxon>
        <taxon>Viridiplantae</taxon>
        <taxon>Streptophyta</taxon>
        <taxon>Embryophyta</taxon>
        <taxon>Tracheophyta</taxon>
        <taxon>Spermatophyta</taxon>
        <taxon>Magnoliopsida</taxon>
        <taxon>Liliopsida</taxon>
        <taxon>Asparagales</taxon>
        <taxon>Orchidaceae</taxon>
        <taxon>Orchidoideae</taxon>
        <taxon>Orchideae</taxon>
        <taxon>Orchidinae</taxon>
        <taxon>Platanthera</taxon>
    </lineage>
</organism>
<reference evidence="3 4" key="1">
    <citation type="journal article" date="2022" name="Nat. Plants">
        <title>Genomes of leafy and leafless Platanthera orchids illuminate the evolution of mycoheterotrophy.</title>
        <authorList>
            <person name="Li M.H."/>
            <person name="Liu K.W."/>
            <person name="Li Z."/>
            <person name="Lu H.C."/>
            <person name="Ye Q.L."/>
            <person name="Zhang D."/>
            <person name="Wang J.Y."/>
            <person name="Li Y.F."/>
            <person name="Zhong Z.M."/>
            <person name="Liu X."/>
            <person name="Yu X."/>
            <person name="Liu D.K."/>
            <person name="Tu X.D."/>
            <person name="Liu B."/>
            <person name="Hao Y."/>
            <person name="Liao X.Y."/>
            <person name="Jiang Y.T."/>
            <person name="Sun W.H."/>
            <person name="Chen J."/>
            <person name="Chen Y.Q."/>
            <person name="Ai Y."/>
            <person name="Zhai J.W."/>
            <person name="Wu S.S."/>
            <person name="Zhou Z."/>
            <person name="Hsiao Y.Y."/>
            <person name="Wu W.L."/>
            <person name="Chen Y.Y."/>
            <person name="Lin Y.F."/>
            <person name="Hsu J.L."/>
            <person name="Li C.Y."/>
            <person name="Wang Z.W."/>
            <person name="Zhao X."/>
            <person name="Zhong W.Y."/>
            <person name="Ma X.K."/>
            <person name="Ma L."/>
            <person name="Huang J."/>
            <person name="Chen G.Z."/>
            <person name="Huang M.Z."/>
            <person name="Huang L."/>
            <person name="Peng D.H."/>
            <person name="Luo Y.B."/>
            <person name="Zou S.Q."/>
            <person name="Chen S.P."/>
            <person name="Lan S."/>
            <person name="Tsai W.C."/>
            <person name="Van de Peer Y."/>
            <person name="Liu Z.J."/>
        </authorList>
    </citation>
    <scope>NUCLEOTIDE SEQUENCE [LARGE SCALE GENOMIC DNA]</scope>
    <source>
        <strain evidence="3">Lor288</strain>
    </source>
</reference>
<evidence type="ECO:0000256" key="2">
    <source>
        <dbReference type="SAM" id="SignalP"/>
    </source>
</evidence>
<protein>
    <submittedName>
        <fullName evidence="3">Uncharacterized protein</fullName>
    </submittedName>
</protein>
<evidence type="ECO:0000313" key="3">
    <source>
        <dbReference type="EMBL" id="KAK8961567.1"/>
    </source>
</evidence>
<feature type="signal peptide" evidence="2">
    <location>
        <begin position="1"/>
        <end position="23"/>
    </location>
</feature>
<sequence length="107" mass="11500">MVVSIPLFFVACSLCMHLPVARQYPMEVRATQLHGPSAANPPSAAGAAMKLDLKAAAPLHSTLHKNHPYDKSKTGGEVIIGGLAAVIFAAIFFYIRITRKRGENSKL</sequence>
<gene>
    <name evidence="3" type="ORF">KSP40_PGU014675</name>
</gene>
<name>A0ABR2MCH8_9ASPA</name>
<keyword evidence="1" id="KW-0472">Membrane</keyword>
<dbReference type="Proteomes" id="UP001412067">
    <property type="component" value="Unassembled WGS sequence"/>
</dbReference>
<dbReference type="PANTHER" id="PTHR34558:SF9">
    <property type="entry name" value="F3L24.15 PROTEIN"/>
    <property type="match status" value="1"/>
</dbReference>
<keyword evidence="1" id="KW-0812">Transmembrane</keyword>
<feature type="transmembrane region" description="Helical" evidence="1">
    <location>
        <begin position="78"/>
        <end position="97"/>
    </location>
</feature>
<evidence type="ECO:0000313" key="4">
    <source>
        <dbReference type="Proteomes" id="UP001412067"/>
    </source>
</evidence>
<dbReference type="PANTHER" id="PTHR34558">
    <property type="entry name" value="EXPRESSED PROTEIN"/>
    <property type="match status" value="1"/>
</dbReference>
<dbReference type="EMBL" id="JBBWWR010000009">
    <property type="protein sequence ID" value="KAK8961567.1"/>
    <property type="molecule type" value="Genomic_DNA"/>
</dbReference>
<evidence type="ECO:0000256" key="1">
    <source>
        <dbReference type="SAM" id="Phobius"/>
    </source>
</evidence>
<comment type="caution">
    <text evidence="3">The sequence shown here is derived from an EMBL/GenBank/DDBJ whole genome shotgun (WGS) entry which is preliminary data.</text>
</comment>
<proteinExistence type="predicted"/>
<keyword evidence="1" id="KW-1133">Transmembrane helix</keyword>
<keyword evidence="4" id="KW-1185">Reference proteome</keyword>
<accession>A0ABR2MCH8</accession>
<keyword evidence="2" id="KW-0732">Signal</keyword>